<feature type="region of interest" description="Disordered" evidence="1">
    <location>
        <begin position="31"/>
        <end position="99"/>
    </location>
</feature>
<name>A0A7I7XHV0_9MYCO</name>
<evidence type="ECO:0000313" key="3">
    <source>
        <dbReference type="EMBL" id="BBZ28822.1"/>
    </source>
</evidence>
<feature type="compositionally biased region" description="Gly residues" evidence="1">
    <location>
        <begin position="60"/>
        <end position="74"/>
    </location>
</feature>
<keyword evidence="2" id="KW-0732">Signal</keyword>
<organism evidence="3 4">
    <name type="scientific">Mycolicibacterium madagascariense</name>
    <dbReference type="NCBI Taxonomy" id="212765"/>
    <lineage>
        <taxon>Bacteria</taxon>
        <taxon>Bacillati</taxon>
        <taxon>Actinomycetota</taxon>
        <taxon>Actinomycetes</taxon>
        <taxon>Mycobacteriales</taxon>
        <taxon>Mycobacteriaceae</taxon>
        <taxon>Mycolicibacterium</taxon>
    </lineage>
</organism>
<accession>A0A7I7XHV0</accession>
<evidence type="ECO:0000256" key="1">
    <source>
        <dbReference type="SAM" id="MobiDB-lite"/>
    </source>
</evidence>
<evidence type="ECO:0000313" key="4">
    <source>
        <dbReference type="Proteomes" id="UP000466517"/>
    </source>
</evidence>
<gene>
    <name evidence="3" type="ORF">MMAD_31170</name>
</gene>
<evidence type="ECO:0000256" key="2">
    <source>
        <dbReference type="SAM" id="SignalP"/>
    </source>
</evidence>
<dbReference type="AlphaFoldDB" id="A0A7I7XHV0"/>
<protein>
    <recommendedName>
        <fullName evidence="5">Lipoprotein</fullName>
    </recommendedName>
</protein>
<dbReference type="Proteomes" id="UP000466517">
    <property type="component" value="Chromosome"/>
</dbReference>
<feature type="signal peptide" evidence="2">
    <location>
        <begin position="1"/>
        <end position="33"/>
    </location>
</feature>
<feature type="compositionally biased region" description="Polar residues" evidence="1">
    <location>
        <begin position="37"/>
        <end position="56"/>
    </location>
</feature>
<dbReference type="EMBL" id="AP022610">
    <property type="protein sequence ID" value="BBZ28822.1"/>
    <property type="molecule type" value="Genomic_DNA"/>
</dbReference>
<proteinExistence type="predicted"/>
<reference evidence="3 4" key="1">
    <citation type="journal article" date="2019" name="Emerg. Microbes Infect.">
        <title>Comprehensive subspecies identification of 175 nontuberculous mycobacteria species based on 7547 genomic profiles.</title>
        <authorList>
            <person name="Matsumoto Y."/>
            <person name="Kinjo T."/>
            <person name="Motooka D."/>
            <person name="Nabeya D."/>
            <person name="Jung N."/>
            <person name="Uechi K."/>
            <person name="Horii T."/>
            <person name="Iida T."/>
            <person name="Fujita J."/>
            <person name="Nakamura S."/>
        </authorList>
    </citation>
    <scope>NUCLEOTIDE SEQUENCE [LARGE SCALE GENOMIC DNA]</scope>
    <source>
        <strain evidence="3 4">JCM 13574</strain>
    </source>
</reference>
<dbReference type="KEGG" id="mmag:MMAD_31170"/>
<feature type="chain" id="PRO_5029657519" description="Lipoprotein" evidence="2">
    <location>
        <begin position="34"/>
        <end position="99"/>
    </location>
</feature>
<sequence length="99" mass="9383">MSLSMSLRILTATPFVAAACAAAAIALGPVASAEPDQCSSTGLSTQCEQPGNSSLFASPGGTGEQGGGMTGGAGNANDQNGSYGPSGDQPPVGGHGGSR</sequence>
<keyword evidence="4" id="KW-1185">Reference proteome</keyword>
<evidence type="ECO:0008006" key="5">
    <source>
        <dbReference type="Google" id="ProtNLM"/>
    </source>
</evidence>